<reference evidence="7" key="2">
    <citation type="submission" date="2010-07" db="EMBL/GenBank/DDBJ databases">
        <authorList>
            <consortium name="The Broad Institute Genome Sequencing Platform"/>
            <consortium name="Broad Institute Genome Sequencing Center for Infectious Disease"/>
            <person name="Ma L.-J."/>
            <person name="Dead R."/>
            <person name="Young S."/>
            <person name="Zeng Q."/>
            <person name="Koehrsen M."/>
            <person name="Alvarado L."/>
            <person name="Berlin A."/>
            <person name="Chapman S.B."/>
            <person name="Chen Z."/>
            <person name="Freedman E."/>
            <person name="Gellesch M."/>
            <person name="Goldberg J."/>
            <person name="Griggs A."/>
            <person name="Gujja S."/>
            <person name="Heilman E.R."/>
            <person name="Heiman D."/>
            <person name="Hepburn T."/>
            <person name="Howarth C."/>
            <person name="Jen D."/>
            <person name="Larson L."/>
            <person name="Mehta T."/>
            <person name="Neiman D."/>
            <person name="Pearson M."/>
            <person name="Roberts A."/>
            <person name="Saif S."/>
            <person name="Shea T."/>
            <person name="Shenoy N."/>
            <person name="Sisk P."/>
            <person name="Stolte C."/>
            <person name="Sykes S."/>
            <person name="Walk T."/>
            <person name="White J."/>
            <person name="Yandava C."/>
            <person name="Haas B."/>
            <person name="Nusbaum C."/>
            <person name="Birren B."/>
        </authorList>
    </citation>
    <scope>NUCLEOTIDE SEQUENCE</scope>
    <source>
        <strain evidence="7">R3-111a-1</strain>
    </source>
</reference>
<keyword evidence="3" id="KW-0539">Nucleus</keyword>
<dbReference type="GO" id="GO:0003723">
    <property type="term" value="F:RNA binding"/>
    <property type="evidence" value="ECO:0007669"/>
    <property type="project" value="UniProtKB-UniRule"/>
</dbReference>
<evidence type="ECO:0000256" key="3">
    <source>
        <dbReference type="ARBA" id="ARBA00023242"/>
    </source>
</evidence>
<dbReference type="GeneID" id="20353373"/>
<feature type="region of interest" description="Disordered" evidence="5">
    <location>
        <begin position="1"/>
        <end position="148"/>
    </location>
</feature>
<dbReference type="SUPFAM" id="SSF54928">
    <property type="entry name" value="RNA-binding domain, RBD"/>
    <property type="match status" value="1"/>
</dbReference>
<feature type="domain" description="RRM" evidence="6">
    <location>
        <begin position="169"/>
        <end position="247"/>
    </location>
</feature>
<dbReference type="GO" id="GO:0005730">
    <property type="term" value="C:nucleolus"/>
    <property type="evidence" value="ECO:0007669"/>
    <property type="project" value="UniProtKB-SubCell"/>
</dbReference>
<reference evidence="8" key="4">
    <citation type="journal article" date="2015" name="G3 (Bethesda)">
        <title>Genome sequences of three phytopathogenic species of the Magnaporthaceae family of fungi.</title>
        <authorList>
            <person name="Okagaki L.H."/>
            <person name="Nunes C.C."/>
            <person name="Sailsbery J."/>
            <person name="Clay B."/>
            <person name="Brown D."/>
            <person name="John T."/>
            <person name="Oh Y."/>
            <person name="Young N."/>
            <person name="Fitzgerald M."/>
            <person name="Haas B.J."/>
            <person name="Zeng Q."/>
            <person name="Young S."/>
            <person name="Adiconis X."/>
            <person name="Fan L."/>
            <person name="Levin J.Z."/>
            <person name="Mitchell T.K."/>
            <person name="Okubara P.A."/>
            <person name="Farman M.L."/>
            <person name="Kohn L.M."/>
            <person name="Birren B."/>
            <person name="Ma L.-J."/>
            <person name="Dean R.A."/>
        </authorList>
    </citation>
    <scope>NUCLEOTIDE SEQUENCE</scope>
    <source>
        <strain evidence="8">R3-111a-1</strain>
    </source>
</reference>
<dbReference type="eggNOG" id="KOG4208">
    <property type="taxonomic scope" value="Eukaryota"/>
</dbReference>
<dbReference type="SMART" id="SM00360">
    <property type="entry name" value="RRM"/>
    <property type="match status" value="1"/>
</dbReference>
<feature type="compositionally biased region" description="Basic and acidic residues" evidence="5">
    <location>
        <begin position="324"/>
        <end position="339"/>
    </location>
</feature>
<dbReference type="OrthoDB" id="21467at2759"/>
<dbReference type="HOGENOM" id="CLU_025741_5_2_1"/>
<evidence type="ECO:0000256" key="2">
    <source>
        <dbReference type="ARBA" id="ARBA00022884"/>
    </source>
</evidence>
<dbReference type="STRING" id="644352.J3PHD6"/>
<dbReference type="InterPro" id="IPR012677">
    <property type="entry name" value="Nucleotide-bd_a/b_plait_sf"/>
</dbReference>
<evidence type="ECO:0000256" key="4">
    <source>
        <dbReference type="PROSITE-ProRule" id="PRU00176"/>
    </source>
</evidence>
<feature type="region of interest" description="Disordered" evidence="5">
    <location>
        <begin position="273"/>
        <end position="296"/>
    </location>
</feature>
<keyword evidence="2 4" id="KW-0694">RNA-binding</keyword>
<feature type="compositionally biased region" description="Low complexity" evidence="5">
    <location>
        <begin position="341"/>
        <end position="354"/>
    </location>
</feature>
<evidence type="ECO:0000313" key="9">
    <source>
        <dbReference type="Proteomes" id="UP000006039"/>
    </source>
</evidence>
<feature type="region of interest" description="Disordered" evidence="5">
    <location>
        <begin position="322"/>
        <end position="389"/>
    </location>
</feature>
<organism evidence="7">
    <name type="scientific">Gaeumannomyces tritici (strain R3-111a-1)</name>
    <name type="common">Wheat and barley take-all root rot fungus</name>
    <name type="synonym">Gaeumannomyces graminis var. tritici</name>
    <dbReference type="NCBI Taxonomy" id="644352"/>
    <lineage>
        <taxon>Eukaryota</taxon>
        <taxon>Fungi</taxon>
        <taxon>Dikarya</taxon>
        <taxon>Ascomycota</taxon>
        <taxon>Pezizomycotina</taxon>
        <taxon>Sordariomycetes</taxon>
        <taxon>Sordariomycetidae</taxon>
        <taxon>Magnaporthales</taxon>
        <taxon>Magnaporthaceae</taxon>
        <taxon>Gaeumannomyces</taxon>
    </lineage>
</organism>
<dbReference type="RefSeq" id="XP_009229081.1">
    <property type="nucleotide sequence ID" value="XM_009230817.1"/>
</dbReference>
<protein>
    <submittedName>
        <fullName evidence="7">MKI67 FHA domain-interacting nucleolar phosphoprotein</fullName>
    </submittedName>
</protein>
<dbReference type="EnsemblFungi" id="EJT69296">
    <property type="protein sequence ID" value="EJT69296"/>
    <property type="gene ID" value="GGTG_12915"/>
</dbReference>
<dbReference type="Proteomes" id="UP000006039">
    <property type="component" value="Unassembled WGS sequence"/>
</dbReference>
<proteinExistence type="predicted"/>
<dbReference type="InterPro" id="IPR000504">
    <property type="entry name" value="RRM_dom"/>
</dbReference>
<reference evidence="8" key="5">
    <citation type="submission" date="2018-04" db="UniProtKB">
        <authorList>
            <consortium name="EnsemblFungi"/>
        </authorList>
    </citation>
    <scope>IDENTIFICATION</scope>
    <source>
        <strain evidence="8">R3-111a-1</strain>
    </source>
</reference>
<evidence type="ECO:0000256" key="5">
    <source>
        <dbReference type="SAM" id="MobiDB-lite"/>
    </source>
</evidence>
<name>J3PHD6_GAET3</name>
<feature type="compositionally biased region" description="Basic and acidic residues" evidence="5">
    <location>
        <begin position="273"/>
        <end position="291"/>
    </location>
</feature>
<keyword evidence="9" id="KW-1185">Reference proteome</keyword>
<reference evidence="9" key="1">
    <citation type="submission" date="2010-07" db="EMBL/GenBank/DDBJ databases">
        <title>The genome sequence of Gaeumannomyces graminis var. tritici strain R3-111a-1.</title>
        <authorList>
            <consortium name="The Broad Institute Genome Sequencing Platform"/>
            <person name="Ma L.-J."/>
            <person name="Dead R."/>
            <person name="Young S."/>
            <person name="Zeng Q."/>
            <person name="Koehrsen M."/>
            <person name="Alvarado L."/>
            <person name="Berlin A."/>
            <person name="Chapman S.B."/>
            <person name="Chen Z."/>
            <person name="Freedman E."/>
            <person name="Gellesch M."/>
            <person name="Goldberg J."/>
            <person name="Griggs A."/>
            <person name="Gujja S."/>
            <person name="Heilman E.R."/>
            <person name="Heiman D."/>
            <person name="Hepburn T."/>
            <person name="Howarth C."/>
            <person name="Jen D."/>
            <person name="Larson L."/>
            <person name="Mehta T."/>
            <person name="Neiman D."/>
            <person name="Pearson M."/>
            <person name="Roberts A."/>
            <person name="Saif S."/>
            <person name="Shea T."/>
            <person name="Shenoy N."/>
            <person name="Sisk P."/>
            <person name="Stolte C."/>
            <person name="Sykes S."/>
            <person name="Walk T."/>
            <person name="White J."/>
            <person name="Yandava C."/>
            <person name="Haas B."/>
            <person name="Nusbaum C."/>
            <person name="Birren B."/>
        </authorList>
    </citation>
    <scope>NUCLEOTIDE SEQUENCE [LARGE SCALE GENOMIC DNA]</scope>
    <source>
        <strain evidence="9">R3-111a-1</strain>
    </source>
</reference>
<dbReference type="CDD" id="cd12307">
    <property type="entry name" value="RRM_NIFK_like"/>
    <property type="match status" value="1"/>
</dbReference>
<accession>J3PHD6</accession>
<gene>
    <name evidence="8" type="primary">20353373</name>
    <name evidence="7" type="ORF">GGTG_12915</name>
</gene>
<feature type="compositionally biased region" description="Acidic residues" evidence="5">
    <location>
        <begin position="105"/>
        <end position="119"/>
    </location>
</feature>
<comment type="subcellular location">
    <subcellularLocation>
        <location evidence="1">Nucleus</location>
        <location evidence="1">Nucleolus</location>
    </subcellularLocation>
</comment>
<dbReference type="Pfam" id="PF00076">
    <property type="entry name" value="RRM_1"/>
    <property type="match status" value="1"/>
</dbReference>
<reference evidence="7" key="3">
    <citation type="submission" date="2010-09" db="EMBL/GenBank/DDBJ databases">
        <title>Annotation of Gaeumannomyces graminis var. tritici R3-111a-1.</title>
        <authorList>
            <consortium name="The Broad Institute Genome Sequencing Platform"/>
            <person name="Ma L.-J."/>
            <person name="Dead R."/>
            <person name="Young S.K."/>
            <person name="Zeng Q."/>
            <person name="Gargeya S."/>
            <person name="Fitzgerald M."/>
            <person name="Haas B."/>
            <person name="Abouelleil A."/>
            <person name="Alvarado L."/>
            <person name="Arachchi H.M."/>
            <person name="Berlin A."/>
            <person name="Brown A."/>
            <person name="Chapman S.B."/>
            <person name="Chen Z."/>
            <person name="Dunbar C."/>
            <person name="Freedman E."/>
            <person name="Gearin G."/>
            <person name="Gellesch M."/>
            <person name="Goldberg J."/>
            <person name="Griggs A."/>
            <person name="Gujja S."/>
            <person name="Heiman D."/>
            <person name="Howarth C."/>
            <person name="Larson L."/>
            <person name="Lui A."/>
            <person name="MacDonald P.J.P."/>
            <person name="Mehta T."/>
            <person name="Montmayeur A."/>
            <person name="Murphy C."/>
            <person name="Neiman D."/>
            <person name="Pearson M."/>
            <person name="Priest M."/>
            <person name="Roberts A."/>
            <person name="Saif S."/>
            <person name="Shea T."/>
            <person name="Shenoy N."/>
            <person name="Sisk P."/>
            <person name="Stolte C."/>
            <person name="Sykes S."/>
            <person name="Yandava C."/>
            <person name="Wortman J."/>
            <person name="Nusbaum C."/>
            <person name="Birren B."/>
        </authorList>
    </citation>
    <scope>NUCLEOTIDE SEQUENCE</scope>
    <source>
        <strain evidence="7">R3-111a-1</strain>
    </source>
</reference>
<evidence type="ECO:0000313" key="8">
    <source>
        <dbReference type="EnsemblFungi" id="EJT69296"/>
    </source>
</evidence>
<dbReference type="AlphaFoldDB" id="J3PHD6"/>
<evidence type="ECO:0000259" key="6">
    <source>
        <dbReference type="PROSITE" id="PS50102"/>
    </source>
</evidence>
<evidence type="ECO:0000313" key="7">
    <source>
        <dbReference type="EMBL" id="EJT69296.1"/>
    </source>
</evidence>
<feature type="compositionally biased region" description="Basic and acidic residues" evidence="5">
    <location>
        <begin position="55"/>
        <end position="66"/>
    </location>
</feature>
<dbReference type="InterPro" id="IPR035979">
    <property type="entry name" value="RBD_domain_sf"/>
</dbReference>
<dbReference type="Gene3D" id="3.30.70.330">
    <property type="match status" value="1"/>
</dbReference>
<evidence type="ECO:0000256" key="1">
    <source>
        <dbReference type="ARBA" id="ARBA00004604"/>
    </source>
</evidence>
<sequence>MTAEVPKGKGRALRAKPMVEEEVAAVASPQHTKRKAAEDASPIASKKAKPAKAAPAEKKAKEKKEAAPAVPEEDAPSKSKTRKSAKKAQKEDPVEEPVEEPAAADTDEGVDEEDDEEDQALVQTLGFSDDDDDGQEESTFKEGGDVGVIPKVSNKTKKSIEASAGDGPRVIYIGHIPYGFFEHEIRQYLTQFGTITNLRVSRNKKTGASKGYAFVEFSDASTAAIVAKTMDAYLLFGRILKVKLVPKESQHESLFKGANRRFKKVPWTKMAGKELEKPKGEATWENKVSRESRRRSGRLEKLKASMGYEFEAPALKSASAAVADAKKAPALEDKEEPKAIEAPPVVDESPAAAEPEAEAEAEKTNGASTKKAKAPAKGKKGAKGKKVKS</sequence>
<dbReference type="VEuPathDB" id="FungiDB:GGTG_12915"/>
<dbReference type="PROSITE" id="PS50102">
    <property type="entry name" value="RRM"/>
    <property type="match status" value="1"/>
</dbReference>
<dbReference type="PANTHER" id="PTHR46754">
    <property type="entry name" value="MKI67 FHA DOMAIN-INTERACTING NUCLEOLAR PHOSPHOPROTEIN"/>
    <property type="match status" value="1"/>
</dbReference>
<feature type="compositionally biased region" description="Basic residues" evidence="5">
    <location>
        <begin position="370"/>
        <end position="389"/>
    </location>
</feature>
<dbReference type="EMBL" id="GL385404">
    <property type="protein sequence ID" value="EJT69296.1"/>
    <property type="molecule type" value="Genomic_DNA"/>
</dbReference>